<comment type="caution">
    <text evidence="1">The sequence shown here is derived from an EMBL/GenBank/DDBJ whole genome shotgun (WGS) entry which is preliminary data.</text>
</comment>
<evidence type="ECO:0000313" key="1">
    <source>
        <dbReference type="EMBL" id="SIB17157.1"/>
    </source>
</evidence>
<reference evidence="1 2" key="1">
    <citation type="submission" date="2016-11" db="EMBL/GenBank/DDBJ databases">
        <authorList>
            <consortium name="Pathogen Informatics"/>
        </authorList>
    </citation>
    <scope>NUCLEOTIDE SEQUENCE [LARGE SCALE GENOMIC DNA]</scope>
    <source>
        <strain evidence="1 2">104</strain>
    </source>
</reference>
<dbReference type="Proteomes" id="UP000185210">
    <property type="component" value="Unassembled WGS sequence"/>
</dbReference>
<gene>
    <name evidence="1" type="ORF">SAMEA2070301_03099</name>
</gene>
<protein>
    <recommendedName>
        <fullName evidence="3">Minor tail protein</fullName>
    </recommendedName>
</protein>
<evidence type="ECO:0000313" key="2">
    <source>
        <dbReference type="Proteomes" id="UP000185210"/>
    </source>
</evidence>
<name>A0AB38D0I2_9MYCO</name>
<dbReference type="RefSeq" id="WP_070914182.1">
    <property type="nucleotide sequence ID" value="NZ_FVLF01000004.1"/>
</dbReference>
<accession>A0AB38D0I2</accession>
<sequence length="93" mass="9850">MSLRTFKQDPDAVLDYTLNWSAWLAPGDTITSATATVSPSGGLTVGTVSNTVDAVTVWVSAGAAGNKYDVTVHVITNGGREDDRTFTVEIKEM</sequence>
<dbReference type="Pfam" id="PF23148">
    <property type="entry name" value="Gp77"/>
    <property type="match status" value="1"/>
</dbReference>
<dbReference type="EMBL" id="FSHM01000004">
    <property type="protein sequence ID" value="SIB17157.1"/>
    <property type="molecule type" value="Genomic_DNA"/>
</dbReference>
<dbReference type="InterPro" id="IPR056928">
    <property type="entry name" value="Gp77-like"/>
</dbReference>
<proteinExistence type="predicted"/>
<evidence type="ECO:0008006" key="3">
    <source>
        <dbReference type="Google" id="ProtNLM"/>
    </source>
</evidence>
<organism evidence="1 2">
    <name type="scientific">Mycobacteroides abscessus subsp. abscessus</name>
    <dbReference type="NCBI Taxonomy" id="1185650"/>
    <lineage>
        <taxon>Bacteria</taxon>
        <taxon>Bacillati</taxon>
        <taxon>Actinomycetota</taxon>
        <taxon>Actinomycetes</taxon>
        <taxon>Mycobacteriales</taxon>
        <taxon>Mycobacteriaceae</taxon>
        <taxon>Mycobacteroides</taxon>
        <taxon>Mycobacteroides abscessus</taxon>
    </lineage>
</organism>
<dbReference type="AlphaFoldDB" id="A0AB38D0I2"/>